<evidence type="ECO:0000259" key="5">
    <source>
        <dbReference type="PROSITE" id="PS50932"/>
    </source>
</evidence>
<dbReference type="Gene3D" id="3.40.50.2300">
    <property type="match status" value="2"/>
</dbReference>
<dbReference type="InterPro" id="IPR046335">
    <property type="entry name" value="LacI/GalR-like_sensor"/>
</dbReference>
<evidence type="ECO:0000256" key="1">
    <source>
        <dbReference type="ARBA" id="ARBA00022491"/>
    </source>
</evidence>
<dbReference type="PANTHER" id="PTHR30146:SF148">
    <property type="entry name" value="HTH-TYPE TRANSCRIPTIONAL REPRESSOR PURR-RELATED"/>
    <property type="match status" value="1"/>
</dbReference>
<keyword evidence="1" id="KW-0678">Repressor</keyword>
<dbReference type="PROSITE" id="PS50932">
    <property type="entry name" value="HTH_LACI_2"/>
    <property type="match status" value="1"/>
</dbReference>
<dbReference type="CDD" id="cd06267">
    <property type="entry name" value="PBP1_LacI_sugar_binding-like"/>
    <property type="match status" value="1"/>
</dbReference>
<keyword evidence="7" id="KW-1185">Reference proteome</keyword>
<feature type="domain" description="HTH lacI-type" evidence="5">
    <location>
        <begin position="14"/>
        <end position="69"/>
    </location>
</feature>
<keyword evidence="3 6" id="KW-0238">DNA-binding</keyword>
<evidence type="ECO:0000313" key="7">
    <source>
        <dbReference type="Proteomes" id="UP000749311"/>
    </source>
</evidence>
<evidence type="ECO:0000256" key="3">
    <source>
        <dbReference type="ARBA" id="ARBA00023125"/>
    </source>
</evidence>
<name>A0ABX0SCY1_9ACTN</name>
<keyword evidence="2" id="KW-0805">Transcription regulation</keyword>
<keyword evidence="4" id="KW-0804">Transcription</keyword>
<dbReference type="Pfam" id="PF13377">
    <property type="entry name" value="Peripla_BP_3"/>
    <property type="match status" value="1"/>
</dbReference>
<dbReference type="RefSeq" id="WP_167164350.1">
    <property type="nucleotide sequence ID" value="NZ_BAAAOO010000017.1"/>
</dbReference>
<dbReference type="SMART" id="SM00354">
    <property type="entry name" value="HTH_LACI"/>
    <property type="match status" value="1"/>
</dbReference>
<gene>
    <name evidence="6" type="ORF">FB473_000399</name>
</gene>
<accession>A0ABX0SCY1</accession>
<dbReference type="Gene3D" id="1.10.260.40">
    <property type="entry name" value="lambda repressor-like DNA-binding domains"/>
    <property type="match status" value="1"/>
</dbReference>
<evidence type="ECO:0000313" key="6">
    <source>
        <dbReference type="EMBL" id="NIH55754.1"/>
    </source>
</evidence>
<proteinExistence type="predicted"/>
<dbReference type="PROSITE" id="PS00356">
    <property type="entry name" value="HTH_LACI_1"/>
    <property type="match status" value="1"/>
</dbReference>
<dbReference type="Proteomes" id="UP000749311">
    <property type="component" value="Unassembled WGS sequence"/>
</dbReference>
<dbReference type="InterPro" id="IPR010982">
    <property type="entry name" value="Lambda_DNA-bd_dom_sf"/>
</dbReference>
<dbReference type="InterPro" id="IPR000843">
    <property type="entry name" value="HTH_LacI"/>
</dbReference>
<dbReference type="SUPFAM" id="SSF53822">
    <property type="entry name" value="Periplasmic binding protein-like I"/>
    <property type="match status" value="1"/>
</dbReference>
<evidence type="ECO:0000256" key="4">
    <source>
        <dbReference type="ARBA" id="ARBA00023163"/>
    </source>
</evidence>
<organism evidence="6 7">
    <name type="scientific">Brooklawnia cerclae</name>
    <dbReference type="NCBI Taxonomy" id="349934"/>
    <lineage>
        <taxon>Bacteria</taxon>
        <taxon>Bacillati</taxon>
        <taxon>Actinomycetota</taxon>
        <taxon>Actinomycetes</taxon>
        <taxon>Propionibacteriales</taxon>
        <taxon>Propionibacteriaceae</taxon>
        <taxon>Brooklawnia</taxon>
    </lineage>
</organism>
<dbReference type="SUPFAM" id="SSF47413">
    <property type="entry name" value="lambda repressor-like DNA-binding domains"/>
    <property type="match status" value="1"/>
</dbReference>
<dbReference type="CDD" id="cd01392">
    <property type="entry name" value="HTH_LacI"/>
    <property type="match status" value="1"/>
</dbReference>
<dbReference type="GO" id="GO:0003677">
    <property type="term" value="F:DNA binding"/>
    <property type="evidence" value="ECO:0007669"/>
    <property type="project" value="UniProtKB-KW"/>
</dbReference>
<sequence length="349" mass="37885">MGKRFPTVAAHQRVTIDDVARRAGVSTATVSKYLANRDYYIAEGTRRRIREAITELDYLPNAAARALAKQRSQMIGVVVPSIVNPYYPEVIAGIEDVTEAAGYTLSLATTNDSPERESAVLASMRQQRVAGMVLGRAPRDEDLARIAGTGIDTVLVSRESVGTDIDRVQVDSVAGATMATQHLIEHGHRRIAHIGGPQDAYSFKQRAQAYRDTCTRAGLDYIDLEVHNRYPTMADGADACRRLLEKHSPTAVFVANDLMAMGVLDHCNRNGIRVPDDLAVVGFDNVWVAGLPNVELTTIDASARLIGQTAATILLRRFEANDSEAPDATGATSTVIPPRLVTRRTCGCD</sequence>
<dbReference type="PANTHER" id="PTHR30146">
    <property type="entry name" value="LACI-RELATED TRANSCRIPTIONAL REPRESSOR"/>
    <property type="match status" value="1"/>
</dbReference>
<protein>
    <submittedName>
        <fullName evidence="6">DNA-binding LacI/PurR family transcriptional regulator</fullName>
    </submittedName>
</protein>
<reference evidence="6 7" key="1">
    <citation type="submission" date="2020-02" db="EMBL/GenBank/DDBJ databases">
        <title>Sequencing the genomes of 1000 actinobacteria strains.</title>
        <authorList>
            <person name="Klenk H.-P."/>
        </authorList>
    </citation>
    <scope>NUCLEOTIDE SEQUENCE [LARGE SCALE GENOMIC DNA]</scope>
    <source>
        <strain evidence="6 7">DSM 19609</strain>
    </source>
</reference>
<comment type="caution">
    <text evidence="6">The sequence shown here is derived from an EMBL/GenBank/DDBJ whole genome shotgun (WGS) entry which is preliminary data.</text>
</comment>
<dbReference type="InterPro" id="IPR028082">
    <property type="entry name" value="Peripla_BP_I"/>
</dbReference>
<evidence type="ECO:0000256" key="2">
    <source>
        <dbReference type="ARBA" id="ARBA00023015"/>
    </source>
</evidence>
<dbReference type="EMBL" id="JAAMOZ010000001">
    <property type="protein sequence ID" value="NIH55754.1"/>
    <property type="molecule type" value="Genomic_DNA"/>
</dbReference>
<dbReference type="Pfam" id="PF00356">
    <property type="entry name" value="LacI"/>
    <property type="match status" value="1"/>
</dbReference>